<dbReference type="InterPro" id="IPR006657">
    <property type="entry name" value="MoPterin_dinucl-bd_dom"/>
</dbReference>
<evidence type="ECO:0000313" key="13">
    <source>
        <dbReference type="Proteomes" id="UP000256343"/>
    </source>
</evidence>
<organism evidence="11 12">
    <name type="scientific">Rhodopseudomonas pentothenatexigens</name>
    <dbReference type="NCBI Taxonomy" id="999699"/>
    <lineage>
        <taxon>Bacteria</taxon>
        <taxon>Pseudomonadati</taxon>
        <taxon>Pseudomonadota</taxon>
        <taxon>Alphaproteobacteria</taxon>
        <taxon>Hyphomicrobiales</taxon>
        <taxon>Nitrobacteraceae</taxon>
        <taxon>Rhodopseudomonas</taxon>
    </lineage>
</organism>
<proteinExistence type="inferred from homology"/>
<dbReference type="CDD" id="cd02769">
    <property type="entry name" value="MopB_DMSOR-BSOR-TMAOR"/>
    <property type="match status" value="1"/>
</dbReference>
<feature type="domain" description="Molybdopterin dinucleotide-binding" evidence="8">
    <location>
        <begin position="618"/>
        <end position="733"/>
    </location>
</feature>
<evidence type="ECO:0000256" key="6">
    <source>
        <dbReference type="ARBA" id="ARBA00023002"/>
    </source>
</evidence>
<evidence type="ECO:0000256" key="1">
    <source>
        <dbReference type="ARBA" id="ARBA00001942"/>
    </source>
</evidence>
<dbReference type="AlphaFoldDB" id="A0A336JSY0"/>
<evidence type="ECO:0000313" key="11">
    <source>
        <dbReference type="EMBL" id="SSW92668.1"/>
    </source>
</evidence>
<feature type="domain" description="Molybdopterin oxidoreductase N-terminal" evidence="9">
    <location>
        <begin position="8"/>
        <end position="45"/>
    </location>
</feature>
<dbReference type="CDD" id="cd02793">
    <property type="entry name" value="MopB_CT_DMSOR-BSOR-TMAOR"/>
    <property type="match status" value="1"/>
</dbReference>
<accession>A0A336JSY0</accession>
<dbReference type="GO" id="GO:0030288">
    <property type="term" value="C:outer membrane-bounded periplasmic space"/>
    <property type="evidence" value="ECO:0007669"/>
    <property type="project" value="TreeGrafter"/>
</dbReference>
<evidence type="ECO:0000259" key="9">
    <source>
        <dbReference type="Pfam" id="PF18364"/>
    </source>
</evidence>
<dbReference type="Gene3D" id="2.40.40.20">
    <property type="match status" value="1"/>
</dbReference>
<keyword evidence="5" id="KW-0574">Periplasm</keyword>
<dbReference type="GO" id="GO:0030151">
    <property type="term" value="F:molybdenum ion binding"/>
    <property type="evidence" value="ECO:0007669"/>
    <property type="project" value="TreeGrafter"/>
</dbReference>
<feature type="domain" description="Molybdopterin oxidoreductase" evidence="7">
    <location>
        <begin position="51"/>
        <end position="505"/>
    </location>
</feature>
<keyword evidence="4" id="KW-0479">Metal-binding</keyword>
<dbReference type="InterPro" id="IPR041460">
    <property type="entry name" value="Molybdopterin_N"/>
</dbReference>
<dbReference type="PANTHER" id="PTHR43742:SF10">
    <property type="entry name" value="TRIMETHYLAMINE-N-OXIDE REDUCTASE 2"/>
    <property type="match status" value="1"/>
</dbReference>
<evidence type="ECO:0000256" key="4">
    <source>
        <dbReference type="ARBA" id="ARBA00022723"/>
    </source>
</evidence>
<dbReference type="Pfam" id="PF01568">
    <property type="entry name" value="Molydop_binding"/>
    <property type="match status" value="1"/>
</dbReference>
<dbReference type="Proteomes" id="UP000252631">
    <property type="component" value="Unassembled WGS sequence"/>
</dbReference>
<dbReference type="OrthoDB" id="9759518at2"/>
<gene>
    <name evidence="10" type="ORF">BJ125_12318</name>
    <name evidence="11" type="ORF">SAMN05892882_12318</name>
</gene>
<dbReference type="Gene3D" id="3.40.228.10">
    <property type="entry name" value="Dimethylsulfoxide Reductase, domain 2"/>
    <property type="match status" value="1"/>
</dbReference>
<dbReference type="SUPFAM" id="SSF53706">
    <property type="entry name" value="Formate dehydrogenase/DMSO reductase, domains 1-3"/>
    <property type="match status" value="1"/>
</dbReference>
<dbReference type="EMBL" id="UFQQ01000023">
    <property type="protein sequence ID" value="SSW92668.1"/>
    <property type="molecule type" value="Genomic_DNA"/>
</dbReference>
<keyword evidence="3" id="KW-0500">Molybdenum</keyword>
<evidence type="ECO:0000259" key="8">
    <source>
        <dbReference type="Pfam" id="PF01568"/>
    </source>
</evidence>
<dbReference type="GO" id="GO:0016491">
    <property type="term" value="F:oxidoreductase activity"/>
    <property type="evidence" value="ECO:0007669"/>
    <property type="project" value="UniProtKB-KW"/>
</dbReference>
<reference evidence="10 13" key="2">
    <citation type="submission" date="2018-07" db="EMBL/GenBank/DDBJ databases">
        <title>Genomic Encyclopedia of Archaeal and Bacterial Type Strains, Phase II (KMG-II): from individual species to whole genera.</title>
        <authorList>
            <person name="Goeker M."/>
        </authorList>
    </citation>
    <scope>NUCLEOTIDE SEQUENCE [LARGE SCALE GENOMIC DNA]</scope>
    <source>
        <strain evidence="10 13">JA575</strain>
    </source>
</reference>
<evidence type="ECO:0000313" key="12">
    <source>
        <dbReference type="Proteomes" id="UP000252631"/>
    </source>
</evidence>
<dbReference type="GO" id="GO:0043546">
    <property type="term" value="F:molybdopterin cofactor binding"/>
    <property type="evidence" value="ECO:0007669"/>
    <property type="project" value="InterPro"/>
</dbReference>
<dbReference type="EMBL" id="QRDT01000023">
    <property type="protein sequence ID" value="RED28082.1"/>
    <property type="molecule type" value="Genomic_DNA"/>
</dbReference>
<comment type="similarity">
    <text evidence="2">Belongs to the prokaryotic molybdopterin-containing oxidoreductase family.</text>
</comment>
<keyword evidence="13" id="KW-1185">Reference proteome</keyword>
<dbReference type="InterPro" id="IPR009010">
    <property type="entry name" value="Asp_de-COase-like_dom_sf"/>
</dbReference>
<evidence type="ECO:0000256" key="2">
    <source>
        <dbReference type="ARBA" id="ARBA00010312"/>
    </source>
</evidence>
<reference evidence="11 12" key="1">
    <citation type="submission" date="2017-08" db="EMBL/GenBank/DDBJ databases">
        <authorList>
            <person name="de Groot N.N."/>
        </authorList>
    </citation>
    <scope>NUCLEOTIDE SEQUENCE [LARGE SCALE GENOMIC DNA]</scope>
    <source>
        <strain evidence="11 12">JA575</strain>
    </source>
</reference>
<dbReference type="SUPFAM" id="SSF50692">
    <property type="entry name" value="ADC-like"/>
    <property type="match status" value="1"/>
</dbReference>
<dbReference type="InterPro" id="IPR006656">
    <property type="entry name" value="Mopterin_OxRdtase"/>
</dbReference>
<dbReference type="GO" id="GO:0009061">
    <property type="term" value="P:anaerobic respiration"/>
    <property type="evidence" value="ECO:0007669"/>
    <property type="project" value="TreeGrafter"/>
</dbReference>
<dbReference type="Gene3D" id="3.90.55.10">
    <property type="entry name" value="Dimethylsulfoxide Reductase, domain 3"/>
    <property type="match status" value="1"/>
</dbReference>
<dbReference type="Proteomes" id="UP000256343">
    <property type="component" value="Unassembled WGS sequence"/>
</dbReference>
<dbReference type="PROSITE" id="PS00932">
    <property type="entry name" value="MOLYBDOPTERIN_PROK_3"/>
    <property type="match status" value="1"/>
</dbReference>
<dbReference type="PANTHER" id="PTHR43742">
    <property type="entry name" value="TRIMETHYLAMINE-N-OXIDE REDUCTASE"/>
    <property type="match status" value="1"/>
</dbReference>
<dbReference type="Gene3D" id="3.40.50.740">
    <property type="match status" value="1"/>
</dbReference>
<dbReference type="InterPro" id="IPR041954">
    <property type="entry name" value="CT_DMSOR/BSOR/TMAOR"/>
</dbReference>
<evidence type="ECO:0000313" key="10">
    <source>
        <dbReference type="EMBL" id="RED28082.1"/>
    </source>
</evidence>
<protein>
    <submittedName>
        <fullName evidence="11">Biotin/methionine sulfoxide reductase</fullName>
    </submittedName>
</protein>
<name>A0A336JSY0_9BRAD</name>
<dbReference type="Pfam" id="PF18364">
    <property type="entry name" value="Molybdopterin_N"/>
    <property type="match status" value="1"/>
</dbReference>
<dbReference type="RefSeq" id="WP_114360156.1">
    <property type="nucleotide sequence ID" value="NZ_QRDT01000023.1"/>
</dbReference>
<comment type="cofactor">
    <cofactor evidence="1">
        <name>Mo-bis(molybdopterin guanine dinucleotide)</name>
        <dbReference type="ChEBI" id="CHEBI:60539"/>
    </cofactor>
</comment>
<sequence length="764" mass="83443">MNDGWSSHSSHWGAFSARWDGRGVEIAPDPGDPAPSPILGNFTDTLRHRARIERPMVRRSWLEKTGEPRAFDGAFVELPWDEVLDLLAAELSRVHTSYGADAIYGGSYGWASAGRFHHAQSQIHRFLNVAFGGYVRSVNSYSAGASAVILPHVLGSFEALSRRNVTWDQISEHTDLVLAFGGMALKNSMVASGGISRHIERDAMRKAAQRGTRFYCVSPLRDDLPEQADATWLPIKVGTDVALMLGLAHSLVTEGLHDRGFLARYCTGYELFERYLLGIDDGQPKHAGWASEITGMPAADIVALARRLPQGRTLITVSHSLQRAQHGEQPVWMGAVLAAMLGQIGLPGGGYNYALGALGHTGRRVNAVPIPTMPQGRNGVDAFIPVARISDMLLNPGRPFDYNGRTLTYPDIKLVYWAGGNPFHHHQDINRLRRAFNVPQTIVVHETAWTPTARFSDIVLPATMTLERDDIGAAATDPRLIAMRKVAPPVGEARDDFEIFSALARRLGVEQAFTEGRDSRQWMEHLYETTRQALAARGWDAPDFAEFWRRGELALPSEPDDGGLLRAFRNDPEAHKLPTPSGKIEIFSETIAGFDYADCPGHPTWLPCTEPPTPRYALTLIANQPATRLHSQLDFGRHSQSSKIAGREVARLNPVDAEARGIADGDIIRLFNDRGACLAAAAISDRVAEGVVHLPTGAWYDPAAGDADAPLCVHGNPNVLTRDVGTSRLAQGCTGQVTIVACEKYTGPLPPILAYEPPTPVAQR</sequence>
<keyword evidence="6" id="KW-0560">Oxidoreductase</keyword>
<evidence type="ECO:0000259" key="7">
    <source>
        <dbReference type="Pfam" id="PF00384"/>
    </source>
</evidence>
<evidence type="ECO:0000256" key="3">
    <source>
        <dbReference type="ARBA" id="ARBA00022505"/>
    </source>
</evidence>
<dbReference type="InterPro" id="IPR006655">
    <property type="entry name" value="Mopterin_OxRdtase_prok_CS"/>
</dbReference>
<dbReference type="Pfam" id="PF00384">
    <property type="entry name" value="Molybdopterin"/>
    <property type="match status" value="1"/>
</dbReference>
<dbReference type="InterPro" id="IPR050612">
    <property type="entry name" value="Prok_Mopterin_Oxidored"/>
</dbReference>
<evidence type="ECO:0000256" key="5">
    <source>
        <dbReference type="ARBA" id="ARBA00022764"/>
    </source>
</evidence>
<dbReference type="GO" id="GO:0009055">
    <property type="term" value="F:electron transfer activity"/>
    <property type="evidence" value="ECO:0007669"/>
    <property type="project" value="TreeGrafter"/>
</dbReference>